<evidence type="ECO:0000313" key="2">
    <source>
        <dbReference type="Proteomes" id="UP001629536"/>
    </source>
</evidence>
<evidence type="ECO:0000313" key="1">
    <source>
        <dbReference type="EMBL" id="MFM1524652.1"/>
    </source>
</evidence>
<comment type="caution">
    <text evidence="1">The sequence shown here is derived from an EMBL/GenBank/DDBJ whole genome shotgun (WGS) entry which is preliminary data.</text>
</comment>
<dbReference type="RefSeq" id="WP_408126394.1">
    <property type="nucleotide sequence ID" value="NZ_JBFNFH010000005.1"/>
</dbReference>
<accession>A0ABW9F5J2</accession>
<reference evidence="1 2" key="1">
    <citation type="journal article" date="2024" name="Front. Microbiol.">
        <title>Pangenomic and biochemical analyses of Helcococcus ovis reveal widespread tetracycline resistance and a novel bacterial species, Helcococcus bovis.</title>
        <authorList>
            <person name="Cunha F."/>
            <person name="Zhai Y."/>
            <person name="Casaro S."/>
            <person name="Jones K.L."/>
            <person name="Hernandez M."/>
            <person name="Bisinotto R.S."/>
            <person name="Kariyawasam S."/>
            <person name="Brown M.B."/>
            <person name="Phillips A."/>
            <person name="Jeong K.C."/>
            <person name="Galvao K.N."/>
        </authorList>
    </citation>
    <scope>NUCLEOTIDE SEQUENCE [LARGE SCALE GENOMIC DNA]</scope>
    <source>
        <strain evidence="1 2">KG197</strain>
    </source>
</reference>
<proteinExistence type="predicted"/>
<keyword evidence="2" id="KW-1185">Reference proteome</keyword>
<protein>
    <submittedName>
        <fullName evidence="1">Uncharacterized protein</fullName>
    </submittedName>
</protein>
<dbReference type="EMBL" id="JBFNFH010000005">
    <property type="protein sequence ID" value="MFM1524652.1"/>
    <property type="molecule type" value="Genomic_DNA"/>
</dbReference>
<gene>
    <name evidence="1" type="ORF">ABGF40_03095</name>
</gene>
<organism evidence="1 2">
    <name type="scientific">Helcococcus bovis</name>
    <dbReference type="NCBI Taxonomy" id="3153252"/>
    <lineage>
        <taxon>Bacteria</taxon>
        <taxon>Bacillati</taxon>
        <taxon>Bacillota</taxon>
        <taxon>Tissierellia</taxon>
        <taxon>Tissierellales</taxon>
        <taxon>Peptoniphilaceae</taxon>
        <taxon>Helcococcus</taxon>
    </lineage>
</organism>
<name>A0ABW9F5J2_9FIRM</name>
<sequence length="48" mass="5789">MKKSGKTIKYYQTLIQDNIKIRKYIKKYDVSLLNIKKVEEIAKMKLLK</sequence>
<dbReference type="Proteomes" id="UP001629536">
    <property type="component" value="Unassembled WGS sequence"/>
</dbReference>